<dbReference type="InterPro" id="IPR050628">
    <property type="entry name" value="SNF2_RAD54_helicase_TF"/>
</dbReference>
<dbReference type="OrthoDB" id="448448at2759"/>
<dbReference type="InterPro" id="IPR038718">
    <property type="entry name" value="SNF2-like_sf"/>
</dbReference>
<evidence type="ECO:0000256" key="1">
    <source>
        <dbReference type="ARBA" id="ARBA00022741"/>
    </source>
</evidence>
<dbReference type="GO" id="GO:0005634">
    <property type="term" value="C:nucleus"/>
    <property type="evidence" value="ECO:0007669"/>
    <property type="project" value="TreeGrafter"/>
</dbReference>
<name>A0A9P5MXA0_9AGAM</name>
<dbReference type="CDD" id="cd18008">
    <property type="entry name" value="DEXDc_SHPRH-like"/>
    <property type="match status" value="1"/>
</dbReference>
<feature type="region of interest" description="Disordered" evidence="4">
    <location>
        <begin position="1"/>
        <end position="148"/>
    </location>
</feature>
<dbReference type="InterPro" id="IPR027417">
    <property type="entry name" value="P-loop_NTPase"/>
</dbReference>
<dbReference type="Pfam" id="PF00271">
    <property type="entry name" value="Helicase_C"/>
    <property type="match status" value="1"/>
</dbReference>
<dbReference type="GO" id="GO:0008094">
    <property type="term" value="F:ATP-dependent activity, acting on DNA"/>
    <property type="evidence" value="ECO:0007669"/>
    <property type="project" value="TreeGrafter"/>
</dbReference>
<dbReference type="Gene3D" id="3.40.50.300">
    <property type="entry name" value="P-loop containing nucleotide triphosphate hydrolases"/>
    <property type="match status" value="1"/>
</dbReference>
<evidence type="ECO:0000259" key="6">
    <source>
        <dbReference type="PROSITE" id="PS51194"/>
    </source>
</evidence>
<proteinExistence type="predicted"/>
<dbReference type="InterPro" id="IPR049730">
    <property type="entry name" value="SNF2/RAD54-like_C"/>
</dbReference>
<feature type="region of interest" description="Disordered" evidence="4">
    <location>
        <begin position="661"/>
        <end position="701"/>
    </location>
</feature>
<reference evidence="7" key="2">
    <citation type="journal article" date="2020" name="Nat. Commun.">
        <title>Large-scale genome sequencing of mycorrhizal fungi provides insights into the early evolution of symbiotic traits.</title>
        <authorList>
            <person name="Miyauchi S."/>
            <person name="Kiss E."/>
            <person name="Kuo A."/>
            <person name="Drula E."/>
            <person name="Kohler A."/>
            <person name="Sanchez-Garcia M."/>
            <person name="Morin E."/>
            <person name="Andreopoulos B."/>
            <person name="Barry K.W."/>
            <person name="Bonito G."/>
            <person name="Buee M."/>
            <person name="Carver A."/>
            <person name="Chen C."/>
            <person name="Cichocki N."/>
            <person name="Clum A."/>
            <person name="Culley D."/>
            <person name="Crous P.W."/>
            <person name="Fauchery L."/>
            <person name="Girlanda M."/>
            <person name="Hayes R.D."/>
            <person name="Keri Z."/>
            <person name="LaButti K."/>
            <person name="Lipzen A."/>
            <person name="Lombard V."/>
            <person name="Magnuson J."/>
            <person name="Maillard F."/>
            <person name="Murat C."/>
            <person name="Nolan M."/>
            <person name="Ohm R.A."/>
            <person name="Pangilinan J."/>
            <person name="Pereira M.F."/>
            <person name="Perotto S."/>
            <person name="Peter M."/>
            <person name="Pfister S."/>
            <person name="Riley R."/>
            <person name="Sitrit Y."/>
            <person name="Stielow J.B."/>
            <person name="Szollosi G."/>
            <person name="Zifcakova L."/>
            <person name="Stursova M."/>
            <person name="Spatafora J.W."/>
            <person name="Tedersoo L."/>
            <person name="Vaario L.M."/>
            <person name="Yamada A."/>
            <person name="Yan M."/>
            <person name="Wang P."/>
            <person name="Xu J."/>
            <person name="Bruns T."/>
            <person name="Baldrian P."/>
            <person name="Vilgalys R."/>
            <person name="Dunand C."/>
            <person name="Henrissat B."/>
            <person name="Grigoriev I.V."/>
            <person name="Hibbett D."/>
            <person name="Nagy L.G."/>
            <person name="Martin F.M."/>
        </authorList>
    </citation>
    <scope>NUCLEOTIDE SEQUENCE</scope>
    <source>
        <strain evidence="7">Prilba</strain>
    </source>
</reference>
<keyword evidence="1" id="KW-0547">Nucleotide-binding</keyword>
<dbReference type="AlphaFoldDB" id="A0A9P5MXA0"/>
<gene>
    <name evidence="7" type="ORF">DFH94DRAFT_439821</name>
</gene>
<dbReference type="PANTHER" id="PTHR45626">
    <property type="entry name" value="TRANSCRIPTION TERMINATION FACTOR 2-RELATED"/>
    <property type="match status" value="1"/>
</dbReference>
<sequence>MQHTPLAQHPSTPQLSGNPSLQSLPTRDRLDSFQSLSLSAPVHSPPSPFFPPPAQTQRLPFPPPPTSPYRPFSPNPAAPSESNYPQSTTPKSSPRSSMISLPGTSFPSNIPSSPGQSSHNVIDLTSSPSPSPAPLPPPPTLPQPPQFYPAQHTTLESALPKTPVCIGRLDVTALIVYPSAYLDISPSEPSGSEPVWGPVRLQYERTSHHPGSEDTISIMTPNKKTPHGEIRPGENFAVIERRVASVLGPMLGKGLVRVDSRIRRGNRHLPVLPLEVLVYTPKGNIAVVGNFLRQSGLLLEHPLLIPTHVLYHNPHNPPSGGHARALMTGSRTDYSGPGGASSRWSTPTSLGKTVEVQRAQVDELFKNLRGGEELEETEPPPEIGTLLYPHQKKALTFLLEREQEIDRGDHRSTLWQCVPNPITGQKSWCHLVTQTELSEVPHESRGAILADDMGLGKTITSVSLIAATLQVAKAFEVVPLVPPKPPIPVHHESDLTAEHFGGRVWGMPSPSTSTSTSAKAKAKEARAQDLAEEQYARVCRIKCRSRATLVVCPLSTVANWEDQFREHWGGTVQVLGGSGSCTTPDLGATQTTLTAMFANCADTDTHPADDRNTVSREKKGIPLRVYVYHGNARRLDPTFLADFDVVITTYSTLATEFSKQTRSLEDGDEVASDSGTEANGKPAKTTKTGKRKRPATNGTEATSPLQSVHWFRVILDEAHSIKELNTVACRASCDLLADRRLCLTGTPVQNKLDDVFALIKFLKLSPLDDKATWTEFIGTPVKYGQPLGVARLQTIMRSITLRRTKESKTPNGQRILTLPPRHDELRYLKFNAQEQELYDRFFNESKAEFHELSHKNEVMKNYVGILQKILRLRQICDDLELVKGKGLLGDTQLEASYEETVAAVTTEGITAPRAAIIFALLREAATTQCSECGVELCPAEVTFSGGSGADGEINLPTKRIRKTKASRTSTRQNSPATTQAPRPIMTRCQHLFCAYCFKRKVNWPDGEPDVVRPCPVCQFNLRLADAVEFDLDVVNTEPAGRKKSGKREKKSYTALAAGTLHQSTKVKALLADLVPFSKANPHSVNYDPTSLEVQMVDDQGNIIIDDSVVKTVVFSQWTTMLDRVEEALDCARIRYDRLDGTMKREERSRAMDALKNDPGCEVLLVSLKAGGVGLNLTAAQRVYLMDPYWNPAVENQAVDRIHRLGQTKPVTAVKLIIENSIEARLLEVQKKKTELANMTLGHNFSKQDLLQRRMEELRQLFSR</sequence>
<dbReference type="SUPFAM" id="SSF57850">
    <property type="entry name" value="RING/U-box"/>
    <property type="match status" value="1"/>
</dbReference>
<evidence type="ECO:0000313" key="8">
    <source>
        <dbReference type="Proteomes" id="UP000759537"/>
    </source>
</evidence>
<dbReference type="InterPro" id="IPR001650">
    <property type="entry name" value="Helicase_C-like"/>
</dbReference>
<feature type="compositionally biased region" description="Polar residues" evidence="4">
    <location>
        <begin position="80"/>
        <end position="124"/>
    </location>
</feature>
<dbReference type="SUPFAM" id="SSF52540">
    <property type="entry name" value="P-loop containing nucleoside triphosphate hydrolases"/>
    <property type="match status" value="2"/>
</dbReference>
<dbReference type="GO" id="GO:0016787">
    <property type="term" value="F:hydrolase activity"/>
    <property type="evidence" value="ECO:0007669"/>
    <property type="project" value="UniProtKB-KW"/>
</dbReference>
<dbReference type="Gene3D" id="3.40.50.10810">
    <property type="entry name" value="Tandem AAA-ATPase domain"/>
    <property type="match status" value="2"/>
</dbReference>
<dbReference type="EMBL" id="WHVB01000007">
    <property type="protein sequence ID" value="KAF8481049.1"/>
    <property type="molecule type" value="Genomic_DNA"/>
</dbReference>
<dbReference type="Proteomes" id="UP000759537">
    <property type="component" value="Unassembled WGS sequence"/>
</dbReference>
<feature type="compositionally biased region" description="Pro residues" evidence="4">
    <location>
        <begin position="129"/>
        <end position="147"/>
    </location>
</feature>
<feature type="region of interest" description="Disordered" evidence="4">
    <location>
        <begin position="320"/>
        <end position="350"/>
    </location>
</feature>
<dbReference type="PANTHER" id="PTHR45626:SF52">
    <property type="entry name" value="SINGLE-STRANDED DNA-DEPENDENT ATPASE (EUROFUNG)"/>
    <property type="match status" value="1"/>
</dbReference>
<feature type="domain" description="Helicase ATP-binding" evidence="5">
    <location>
        <begin position="438"/>
        <end position="765"/>
    </location>
</feature>
<dbReference type="SMART" id="SM00487">
    <property type="entry name" value="DEXDc"/>
    <property type="match status" value="1"/>
</dbReference>
<reference evidence="7" key="1">
    <citation type="submission" date="2019-10" db="EMBL/GenBank/DDBJ databases">
        <authorList>
            <consortium name="DOE Joint Genome Institute"/>
            <person name="Kuo A."/>
            <person name="Miyauchi S."/>
            <person name="Kiss E."/>
            <person name="Drula E."/>
            <person name="Kohler A."/>
            <person name="Sanchez-Garcia M."/>
            <person name="Andreopoulos B."/>
            <person name="Barry K.W."/>
            <person name="Bonito G."/>
            <person name="Buee M."/>
            <person name="Carver A."/>
            <person name="Chen C."/>
            <person name="Cichocki N."/>
            <person name="Clum A."/>
            <person name="Culley D."/>
            <person name="Crous P.W."/>
            <person name="Fauchery L."/>
            <person name="Girlanda M."/>
            <person name="Hayes R."/>
            <person name="Keri Z."/>
            <person name="LaButti K."/>
            <person name="Lipzen A."/>
            <person name="Lombard V."/>
            <person name="Magnuson J."/>
            <person name="Maillard F."/>
            <person name="Morin E."/>
            <person name="Murat C."/>
            <person name="Nolan M."/>
            <person name="Ohm R."/>
            <person name="Pangilinan J."/>
            <person name="Pereira M."/>
            <person name="Perotto S."/>
            <person name="Peter M."/>
            <person name="Riley R."/>
            <person name="Sitrit Y."/>
            <person name="Stielow B."/>
            <person name="Szollosi G."/>
            <person name="Zifcakova L."/>
            <person name="Stursova M."/>
            <person name="Spatafora J.W."/>
            <person name="Tedersoo L."/>
            <person name="Vaario L.-M."/>
            <person name="Yamada A."/>
            <person name="Yan M."/>
            <person name="Wang P."/>
            <person name="Xu J."/>
            <person name="Bruns T."/>
            <person name="Baldrian P."/>
            <person name="Vilgalys R."/>
            <person name="Henrissat B."/>
            <person name="Grigoriev I.V."/>
            <person name="Hibbett D."/>
            <person name="Nagy L.G."/>
            <person name="Martin F.M."/>
        </authorList>
    </citation>
    <scope>NUCLEOTIDE SEQUENCE</scope>
    <source>
        <strain evidence="7">Prilba</strain>
    </source>
</reference>
<organism evidence="7 8">
    <name type="scientific">Russula ochroleuca</name>
    <dbReference type="NCBI Taxonomy" id="152965"/>
    <lineage>
        <taxon>Eukaryota</taxon>
        <taxon>Fungi</taxon>
        <taxon>Dikarya</taxon>
        <taxon>Basidiomycota</taxon>
        <taxon>Agaricomycotina</taxon>
        <taxon>Agaricomycetes</taxon>
        <taxon>Russulales</taxon>
        <taxon>Russulaceae</taxon>
        <taxon>Russula</taxon>
    </lineage>
</organism>
<dbReference type="PROSITE" id="PS51192">
    <property type="entry name" value="HELICASE_ATP_BIND_1"/>
    <property type="match status" value="1"/>
</dbReference>
<feature type="domain" description="Helicase C-terminal" evidence="6">
    <location>
        <begin position="1103"/>
        <end position="1244"/>
    </location>
</feature>
<dbReference type="InterPro" id="IPR000330">
    <property type="entry name" value="SNF2_N"/>
</dbReference>
<evidence type="ECO:0000313" key="7">
    <source>
        <dbReference type="EMBL" id="KAF8481049.1"/>
    </source>
</evidence>
<dbReference type="PROSITE" id="PS51194">
    <property type="entry name" value="HELICASE_CTER"/>
    <property type="match status" value="1"/>
</dbReference>
<dbReference type="InterPro" id="IPR014001">
    <property type="entry name" value="Helicase_ATP-bd"/>
</dbReference>
<keyword evidence="2" id="KW-0378">Hydrolase</keyword>
<evidence type="ECO:0000256" key="2">
    <source>
        <dbReference type="ARBA" id="ARBA00022801"/>
    </source>
</evidence>
<dbReference type="CDD" id="cd18793">
    <property type="entry name" value="SF2_C_SNF"/>
    <property type="match status" value="1"/>
</dbReference>
<dbReference type="GO" id="GO:0006281">
    <property type="term" value="P:DNA repair"/>
    <property type="evidence" value="ECO:0007669"/>
    <property type="project" value="TreeGrafter"/>
</dbReference>
<feature type="compositionally biased region" description="Pro residues" evidence="4">
    <location>
        <begin position="43"/>
        <end position="77"/>
    </location>
</feature>
<dbReference type="SMART" id="SM00490">
    <property type="entry name" value="HELICc"/>
    <property type="match status" value="1"/>
</dbReference>
<dbReference type="GO" id="GO:0005524">
    <property type="term" value="F:ATP binding"/>
    <property type="evidence" value="ECO:0007669"/>
    <property type="project" value="UniProtKB-KW"/>
</dbReference>
<evidence type="ECO:0000259" key="5">
    <source>
        <dbReference type="PROSITE" id="PS51192"/>
    </source>
</evidence>
<evidence type="ECO:0000256" key="4">
    <source>
        <dbReference type="SAM" id="MobiDB-lite"/>
    </source>
</evidence>
<feature type="compositionally biased region" description="Polar residues" evidence="4">
    <location>
        <begin position="1"/>
        <end position="25"/>
    </location>
</feature>
<keyword evidence="8" id="KW-1185">Reference proteome</keyword>
<accession>A0A9P5MXA0</accession>
<feature type="region of interest" description="Disordered" evidence="4">
    <location>
        <begin position="206"/>
        <end position="229"/>
    </location>
</feature>
<comment type="caution">
    <text evidence="7">The sequence shown here is derived from an EMBL/GenBank/DDBJ whole genome shotgun (WGS) entry which is preliminary data.</text>
</comment>
<protein>
    <submittedName>
        <fullName evidence="7">SNF2 family N-terminal domain-containing protein</fullName>
    </submittedName>
</protein>
<dbReference type="Pfam" id="PF00176">
    <property type="entry name" value="SNF2-rel_dom"/>
    <property type="match status" value="2"/>
</dbReference>
<feature type="compositionally biased region" description="Polar residues" evidence="4">
    <location>
        <begin position="214"/>
        <end position="223"/>
    </location>
</feature>
<evidence type="ECO:0000256" key="3">
    <source>
        <dbReference type="ARBA" id="ARBA00022840"/>
    </source>
</evidence>
<keyword evidence="3" id="KW-0067">ATP-binding</keyword>